<evidence type="ECO:0000313" key="2">
    <source>
        <dbReference type="Proteomes" id="UP000024635"/>
    </source>
</evidence>
<gene>
    <name evidence="1" type="primary">Acey_s0006.g2813</name>
    <name evidence="1" type="ORF">Y032_0006g2813</name>
</gene>
<accession>A0A016VNJ5</accession>
<protein>
    <submittedName>
        <fullName evidence="1">Uncharacterized protein</fullName>
    </submittedName>
</protein>
<dbReference type="Proteomes" id="UP000024635">
    <property type="component" value="Unassembled WGS sequence"/>
</dbReference>
<organism evidence="1 2">
    <name type="scientific">Ancylostoma ceylanicum</name>
    <dbReference type="NCBI Taxonomy" id="53326"/>
    <lineage>
        <taxon>Eukaryota</taxon>
        <taxon>Metazoa</taxon>
        <taxon>Ecdysozoa</taxon>
        <taxon>Nematoda</taxon>
        <taxon>Chromadorea</taxon>
        <taxon>Rhabditida</taxon>
        <taxon>Rhabditina</taxon>
        <taxon>Rhabditomorpha</taxon>
        <taxon>Strongyloidea</taxon>
        <taxon>Ancylostomatidae</taxon>
        <taxon>Ancylostomatinae</taxon>
        <taxon>Ancylostoma</taxon>
    </lineage>
</organism>
<sequence length="132" mass="15041">MLISVMCINRQKATKDPFTKGSMSLKFGARRRIAPSCAGCPLRLQRWPTSVDVSDRLDQRLHTSIRVSQLLQTPSWEALETAICRDVSRRKSVTNLVYSSNSNGSKDKQKHHHYFRHTLLIALCVLEKGTIF</sequence>
<reference evidence="2" key="1">
    <citation type="journal article" date="2015" name="Nat. Genet.">
        <title>The genome and transcriptome of the zoonotic hookworm Ancylostoma ceylanicum identify infection-specific gene families.</title>
        <authorList>
            <person name="Schwarz E.M."/>
            <person name="Hu Y."/>
            <person name="Antoshechkin I."/>
            <person name="Miller M.M."/>
            <person name="Sternberg P.W."/>
            <person name="Aroian R.V."/>
        </authorList>
    </citation>
    <scope>NUCLEOTIDE SEQUENCE</scope>
    <source>
        <strain evidence="2">HY135</strain>
    </source>
</reference>
<proteinExistence type="predicted"/>
<name>A0A016VNJ5_9BILA</name>
<dbReference type="EMBL" id="JARK01001342">
    <property type="protein sequence ID" value="EYC29154.1"/>
    <property type="molecule type" value="Genomic_DNA"/>
</dbReference>
<comment type="caution">
    <text evidence="1">The sequence shown here is derived from an EMBL/GenBank/DDBJ whole genome shotgun (WGS) entry which is preliminary data.</text>
</comment>
<evidence type="ECO:0000313" key="1">
    <source>
        <dbReference type="EMBL" id="EYC29154.1"/>
    </source>
</evidence>
<dbReference type="AlphaFoldDB" id="A0A016VNJ5"/>
<keyword evidence="2" id="KW-1185">Reference proteome</keyword>